<sequence length="229" mass="25973">MLLFNVMPLVSLKAMPSLPVSYDEVNAILGDRAINNQREKRLNLEKPMSEAHRELIDIYRGSGLTVNGFAAALSISKVRLCSYLYVLTKAVPEDIMKRARRFQRGHMQVYKQTAELPVSEIYASWCRSLEIDPGSALSLVIISFVLGGVPPLTIRRWRDNQNRPTEEKIARYDAIVNRLVNSLEQNPEVTDAATREKALKAEVRRLVEDYLEKDGELANAQRTILNYIG</sequence>
<name>A0A4Q7ZDK5_9GAMM</name>
<proteinExistence type="predicted"/>
<keyword evidence="2" id="KW-1185">Reference proteome</keyword>
<accession>A0A4Q7ZDK5</accession>
<dbReference type="RefSeq" id="WP_130410483.1">
    <property type="nucleotide sequence ID" value="NZ_SHKX01000005.1"/>
</dbReference>
<evidence type="ECO:0000313" key="1">
    <source>
        <dbReference type="EMBL" id="RZU48115.1"/>
    </source>
</evidence>
<comment type="caution">
    <text evidence="1">The sequence shown here is derived from an EMBL/GenBank/DDBJ whole genome shotgun (WGS) entry which is preliminary data.</text>
</comment>
<reference evidence="1 2" key="1">
    <citation type="submission" date="2019-02" db="EMBL/GenBank/DDBJ databases">
        <title>Genomic Encyclopedia of Type Strains, Phase IV (KMG-IV): sequencing the most valuable type-strain genomes for metagenomic binning, comparative biology and taxonomic classification.</title>
        <authorList>
            <person name="Goeker M."/>
        </authorList>
    </citation>
    <scope>NUCLEOTIDE SEQUENCE [LARGE SCALE GENOMIC DNA]</scope>
    <source>
        <strain evidence="1 2">DSM 105135</strain>
    </source>
</reference>
<dbReference type="Proteomes" id="UP000292423">
    <property type="component" value="Unassembled WGS sequence"/>
</dbReference>
<dbReference type="EMBL" id="SHKX01000005">
    <property type="protein sequence ID" value="RZU48115.1"/>
    <property type="molecule type" value="Genomic_DNA"/>
</dbReference>
<gene>
    <name evidence="1" type="ORF">EV700_0176</name>
</gene>
<dbReference type="AlphaFoldDB" id="A0A4Q7ZDK5"/>
<dbReference type="OrthoDB" id="6833871at2"/>
<organism evidence="1 2">
    <name type="scientific">Fluviicoccus keumensis</name>
    <dbReference type="NCBI Taxonomy" id="1435465"/>
    <lineage>
        <taxon>Bacteria</taxon>
        <taxon>Pseudomonadati</taxon>
        <taxon>Pseudomonadota</taxon>
        <taxon>Gammaproteobacteria</taxon>
        <taxon>Moraxellales</taxon>
        <taxon>Moraxellaceae</taxon>
        <taxon>Fluviicoccus</taxon>
    </lineage>
</organism>
<evidence type="ECO:0000313" key="2">
    <source>
        <dbReference type="Proteomes" id="UP000292423"/>
    </source>
</evidence>
<protein>
    <submittedName>
        <fullName evidence="1">Uncharacterized protein</fullName>
    </submittedName>
</protein>